<evidence type="ECO:0000313" key="3">
    <source>
        <dbReference type="Proteomes" id="UP000800035"/>
    </source>
</evidence>
<dbReference type="EMBL" id="ML977003">
    <property type="protein sequence ID" value="KAF1953618.1"/>
    <property type="molecule type" value="Genomic_DNA"/>
</dbReference>
<proteinExistence type="predicted"/>
<sequence>MYLRIYLPAFHRLARHLRESVPVMRSLGAWDSCFPIVSARPCPLTSMYLAGGVTEVHRYALGIPRHDISTPQDGYSQQPQPVNSCESGFQTTAQGGGQAQVDRTLAGSCSDRSTTITTTCSCVNEGYAPPLKAVCIRPYRERYSNAASQPVNSSRGRTSGKVAERGRKGWKGHFHILQWSARQSSHSLPFPHR</sequence>
<reference evidence="2" key="1">
    <citation type="journal article" date="2020" name="Stud. Mycol.">
        <title>101 Dothideomycetes genomes: a test case for predicting lifestyles and emergence of pathogens.</title>
        <authorList>
            <person name="Haridas S."/>
            <person name="Albert R."/>
            <person name="Binder M."/>
            <person name="Bloem J."/>
            <person name="Labutti K."/>
            <person name="Salamov A."/>
            <person name="Andreopoulos B."/>
            <person name="Baker S."/>
            <person name="Barry K."/>
            <person name="Bills G."/>
            <person name="Bluhm B."/>
            <person name="Cannon C."/>
            <person name="Castanera R."/>
            <person name="Culley D."/>
            <person name="Daum C."/>
            <person name="Ezra D."/>
            <person name="Gonzalez J."/>
            <person name="Henrissat B."/>
            <person name="Kuo A."/>
            <person name="Liang C."/>
            <person name="Lipzen A."/>
            <person name="Lutzoni F."/>
            <person name="Magnuson J."/>
            <person name="Mondo S."/>
            <person name="Nolan M."/>
            <person name="Ohm R."/>
            <person name="Pangilinan J."/>
            <person name="Park H.-J."/>
            <person name="Ramirez L."/>
            <person name="Alfaro M."/>
            <person name="Sun H."/>
            <person name="Tritt A."/>
            <person name="Yoshinaga Y."/>
            <person name="Zwiers L.-H."/>
            <person name="Turgeon B."/>
            <person name="Goodwin S."/>
            <person name="Spatafora J."/>
            <person name="Crous P."/>
            <person name="Grigoriev I."/>
        </authorList>
    </citation>
    <scope>NUCLEOTIDE SEQUENCE</scope>
    <source>
        <strain evidence="2">CBS 675.92</strain>
    </source>
</reference>
<feature type="compositionally biased region" description="Polar residues" evidence="1">
    <location>
        <begin position="146"/>
        <end position="157"/>
    </location>
</feature>
<evidence type="ECO:0000256" key="1">
    <source>
        <dbReference type="SAM" id="MobiDB-lite"/>
    </source>
</evidence>
<feature type="region of interest" description="Disordered" evidence="1">
    <location>
        <begin position="146"/>
        <end position="166"/>
    </location>
</feature>
<feature type="region of interest" description="Disordered" evidence="1">
    <location>
        <begin position="70"/>
        <end position="98"/>
    </location>
</feature>
<gene>
    <name evidence="2" type="ORF">CC80DRAFT_142547</name>
</gene>
<protein>
    <submittedName>
        <fullName evidence="2">Uncharacterized protein</fullName>
    </submittedName>
</protein>
<keyword evidence="3" id="KW-1185">Reference proteome</keyword>
<dbReference type="Proteomes" id="UP000800035">
    <property type="component" value="Unassembled WGS sequence"/>
</dbReference>
<feature type="compositionally biased region" description="Polar residues" evidence="1">
    <location>
        <begin position="70"/>
        <end position="87"/>
    </location>
</feature>
<evidence type="ECO:0000313" key="2">
    <source>
        <dbReference type="EMBL" id="KAF1953618.1"/>
    </source>
</evidence>
<name>A0A6A5TMJ4_9PLEO</name>
<organism evidence="2 3">
    <name type="scientific">Byssothecium circinans</name>
    <dbReference type="NCBI Taxonomy" id="147558"/>
    <lineage>
        <taxon>Eukaryota</taxon>
        <taxon>Fungi</taxon>
        <taxon>Dikarya</taxon>
        <taxon>Ascomycota</taxon>
        <taxon>Pezizomycotina</taxon>
        <taxon>Dothideomycetes</taxon>
        <taxon>Pleosporomycetidae</taxon>
        <taxon>Pleosporales</taxon>
        <taxon>Massarineae</taxon>
        <taxon>Massarinaceae</taxon>
        <taxon>Byssothecium</taxon>
    </lineage>
</organism>
<dbReference type="AlphaFoldDB" id="A0A6A5TMJ4"/>
<accession>A0A6A5TMJ4</accession>